<organism evidence="1 2">
    <name type="scientific">Aphanomyces astaci</name>
    <name type="common">Crayfish plague agent</name>
    <dbReference type="NCBI Taxonomy" id="112090"/>
    <lineage>
        <taxon>Eukaryota</taxon>
        <taxon>Sar</taxon>
        <taxon>Stramenopiles</taxon>
        <taxon>Oomycota</taxon>
        <taxon>Saprolegniomycetes</taxon>
        <taxon>Saprolegniales</taxon>
        <taxon>Verrucalvaceae</taxon>
        <taxon>Aphanomyces</taxon>
    </lineage>
</organism>
<protein>
    <submittedName>
        <fullName evidence="1">Uncharacterized protein</fullName>
    </submittedName>
</protein>
<dbReference type="AlphaFoldDB" id="A0A397BGC2"/>
<reference evidence="1 2" key="1">
    <citation type="submission" date="2018-08" db="EMBL/GenBank/DDBJ databases">
        <title>Aphanomyces genome sequencing and annotation.</title>
        <authorList>
            <person name="Minardi D."/>
            <person name="Oidtmann B."/>
            <person name="Van Der Giezen M."/>
            <person name="Studholme D.J."/>
        </authorList>
    </citation>
    <scope>NUCLEOTIDE SEQUENCE [LARGE SCALE GENOMIC DNA]</scope>
    <source>
        <strain evidence="1 2">Kv</strain>
    </source>
</reference>
<evidence type="ECO:0000313" key="2">
    <source>
        <dbReference type="Proteomes" id="UP000265427"/>
    </source>
</evidence>
<sequence>MNLDKTEHTVVQGKPIDLTSQTDTTTWRTCKKLGTYLDDSAELHRRYTLARAGFHRMYHYGTWALTKTQLLRLEAFHRRQLRCIIRLFYPNRISNAALYTRCDCEPLRVTLLRARWRLFRHILRRPLDIPANIHMLNYPAPNPPPNGLDPTPVDTTR</sequence>
<dbReference type="Proteomes" id="UP000265427">
    <property type="component" value="Unassembled WGS sequence"/>
</dbReference>
<dbReference type="EMBL" id="QUSZ01003378">
    <property type="protein sequence ID" value="RHY18693.1"/>
    <property type="molecule type" value="Genomic_DNA"/>
</dbReference>
<proteinExistence type="predicted"/>
<evidence type="ECO:0000313" key="1">
    <source>
        <dbReference type="EMBL" id="RHY18693.1"/>
    </source>
</evidence>
<accession>A0A397BGC2</accession>
<gene>
    <name evidence="1" type="ORF">DYB36_014212</name>
</gene>
<comment type="caution">
    <text evidence="1">The sequence shown here is derived from an EMBL/GenBank/DDBJ whole genome shotgun (WGS) entry which is preliminary data.</text>
</comment>
<name>A0A397BGC2_APHAT</name>